<evidence type="ECO:0000313" key="8">
    <source>
        <dbReference type="EMBL" id="ADG94348.1"/>
    </source>
</evidence>
<dbReference type="InterPro" id="IPR002771">
    <property type="entry name" value="Multi_antbiot-R_MarC"/>
</dbReference>
<name>D5V6S8_ARCNC</name>
<gene>
    <name evidence="8" type="ordered locus">Arnit_2700</name>
</gene>
<keyword evidence="5 7" id="KW-1133">Transmembrane helix</keyword>
<dbReference type="Proteomes" id="UP000000939">
    <property type="component" value="Chromosome"/>
</dbReference>
<keyword evidence="3" id="KW-1003">Cell membrane</keyword>
<dbReference type="Pfam" id="PF01914">
    <property type="entry name" value="MarC"/>
    <property type="match status" value="1"/>
</dbReference>
<dbReference type="GO" id="GO:0005886">
    <property type="term" value="C:plasma membrane"/>
    <property type="evidence" value="ECO:0007669"/>
    <property type="project" value="UniProtKB-SubCell"/>
</dbReference>
<keyword evidence="6 7" id="KW-0472">Membrane</keyword>
<dbReference type="RefSeq" id="WP_013136493.1">
    <property type="nucleotide sequence ID" value="NC_014166.1"/>
</dbReference>
<dbReference type="STRING" id="572480.Arnit_2700"/>
<evidence type="ECO:0000256" key="3">
    <source>
        <dbReference type="ARBA" id="ARBA00022475"/>
    </source>
</evidence>
<evidence type="ECO:0000256" key="5">
    <source>
        <dbReference type="ARBA" id="ARBA00022989"/>
    </source>
</evidence>
<evidence type="ECO:0000256" key="4">
    <source>
        <dbReference type="ARBA" id="ARBA00022692"/>
    </source>
</evidence>
<feature type="transmembrane region" description="Helical" evidence="7">
    <location>
        <begin position="113"/>
        <end position="135"/>
    </location>
</feature>
<protein>
    <recommendedName>
        <fullName evidence="7">UPF0056 inner membrane protein</fullName>
    </recommendedName>
</protein>
<dbReference type="PANTHER" id="PTHR33508:SF1">
    <property type="entry name" value="UPF0056 MEMBRANE PROTEIN YHCE"/>
    <property type="match status" value="1"/>
</dbReference>
<dbReference type="eggNOG" id="COG2095">
    <property type="taxonomic scope" value="Bacteria"/>
</dbReference>
<sequence length="209" mass="22744">MEIFQNFLQQSITFFAIIDPIGISAIALSILSPNISKTQISIIARKTSITIIVAFFVVLISGDLVLKLFGIGEDSLQVMGGLVLLLMALTMVRGSSSSEAQDDTRSSKKDEEMAVIPIGIPITFGAGLFTTIIIFKNQVENSIELFTLVLAFCINAFLFYLVLRNSVYIKKYLGVTGQNVVTKLMGLIVGALAIQFIVSGIIHLSKTYI</sequence>
<comment type="similarity">
    <text evidence="2 7">Belongs to the UPF0056 (MarC) family.</text>
</comment>
<keyword evidence="4 7" id="KW-0812">Transmembrane</keyword>
<evidence type="ECO:0000256" key="6">
    <source>
        <dbReference type="ARBA" id="ARBA00023136"/>
    </source>
</evidence>
<evidence type="ECO:0000256" key="2">
    <source>
        <dbReference type="ARBA" id="ARBA00009784"/>
    </source>
</evidence>
<feature type="transmembrane region" description="Helical" evidence="7">
    <location>
        <begin position="12"/>
        <end position="35"/>
    </location>
</feature>
<feature type="transmembrane region" description="Helical" evidence="7">
    <location>
        <begin position="141"/>
        <end position="163"/>
    </location>
</feature>
<dbReference type="OrthoDB" id="21094at2"/>
<organism evidence="8 9">
    <name type="scientific">Arcobacter nitrofigilis (strain ATCC 33309 / DSM 7299 / CCUG 15893 / LMG 7604 / NCTC 12251 / CI)</name>
    <name type="common">Campylobacter nitrofigilis</name>
    <dbReference type="NCBI Taxonomy" id="572480"/>
    <lineage>
        <taxon>Bacteria</taxon>
        <taxon>Pseudomonadati</taxon>
        <taxon>Campylobacterota</taxon>
        <taxon>Epsilonproteobacteria</taxon>
        <taxon>Campylobacterales</taxon>
        <taxon>Arcobacteraceae</taxon>
        <taxon>Arcobacter</taxon>
    </lineage>
</organism>
<dbReference type="HOGENOM" id="CLU_079909_2_1_7"/>
<evidence type="ECO:0000256" key="7">
    <source>
        <dbReference type="RuleBase" id="RU362048"/>
    </source>
</evidence>
<keyword evidence="9" id="KW-1185">Reference proteome</keyword>
<feature type="transmembrane region" description="Helical" evidence="7">
    <location>
        <begin position="184"/>
        <end position="204"/>
    </location>
</feature>
<dbReference type="EMBL" id="CP001999">
    <property type="protein sequence ID" value="ADG94348.1"/>
    <property type="molecule type" value="Genomic_DNA"/>
</dbReference>
<feature type="transmembrane region" description="Helical" evidence="7">
    <location>
        <begin position="75"/>
        <end position="92"/>
    </location>
</feature>
<comment type="subcellular location">
    <subcellularLocation>
        <location evidence="7">Cell inner membrane</location>
        <topology evidence="7">Multi-pass membrane protein</topology>
    </subcellularLocation>
    <subcellularLocation>
        <location evidence="1">Cell membrane</location>
        <topology evidence="1">Multi-pass membrane protein</topology>
    </subcellularLocation>
</comment>
<reference evidence="8 9" key="1">
    <citation type="journal article" date="2010" name="Stand. Genomic Sci.">
        <title>Complete genome sequence of Arcobacter nitrofigilis type strain (CI).</title>
        <authorList>
            <person name="Pati A."/>
            <person name="Gronow S."/>
            <person name="Lapidus A."/>
            <person name="Copeland A."/>
            <person name="Glavina Del Rio T."/>
            <person name="Nolan M."/>
            <person name="Lucas S."/>
            <person name="Tice H."/>
            <person name="Cheng J.F."/>
            <person name="Han C."/>
            <person name="Chertkov O."/>
            <person name="Bruce D."/>
            <person name="Tapia R."/>
            <person name="Goodwin L."/>
            <person name="Pitluck S."/>
            <person name="Liolios K."/>
            <person name="Ivanova N."/>
            <person name="Mavromatis K."/>
            <person name="Chen A."/>
            <person name="Palaniappan K."/>
            <person name="Land M."/>
            <person name="Hauser L."/>
            <person name="Chang Y.J."/>
            <person name="Jeffries C.D."/>
            <person name="Detter J.C."/>
            <person name="Rohde M."/>
            <person name="Goker M."/>
            <person name="Bristow J."/>
            <person name="Eisen J.A."/>
            <person name="Markowitz V."/>
            <person name="Hugenholtz P."/>
            <person name="Klenk H.P."/>
            <person name="Kyrpides N.C."/>
        </authorList>
    </citation>
    <scope>NUCLEOTIDE SEQUENCE [LARGE SCALE GENOMIC DNA]</scope>
    <source>
        <strain evidence="9">ATCC 33309 / DSM 7299 / CCUG 15893 / LMG 7604 / NCTC 12251 / CI</strain>
    </source>
</reference>
<evidence type="ECO:0000313" key="9">
    <source>
        <dbReference type="Proteomes" id="UP000000939"/>
    </source>
</evidence>
<proteinExistence type="inferred from homology"/>
<feature type="transmembrane region" description="Helical" evidence="7">
    <location>
        <begin position="47"/>
        <end position="69"/>
    </location>
</feature>
<dbReference type="KEGG" id="ant:Arnit_2700"/>
<evidence type="ECO:0000256" key="1">
    <source>
        <dbReference type="ARBA" id="ARBA00004651"/>
    </source>
</evidence>
<accession>D5V6S8</accession>
<dbReference type="NCBIfam" id="TIGR00427">
    <property type="entry name" value="NAAT family transporter"/>
    <property type="match status" value="1"/>
</dbReference>
<dbReference type="AlphaFoldDB" id="D5V6S8"/>
<dbReference type="PANTHER" id="PTHR33508">
    <property type="entry name" value="UPF0056 MEMBRANE PROTEIN YHCE"/>
    <property type="match status" value="1"/>
</dbReference>